<evidence type="ECO:0000313" key="2">
    <source>
        <dbReference type="EMBL" id="GIX70022.1"/>
    </source>
</evidence>
<accession>A0AAV4MCY0</accession>
<dbReference type="EMBL" id="BPLR01019641">
    <property type="protein sequence ID" value="GIX70022.1"/>
    <property type="molecule type" value="Genomic_DNA"/>
</dbReference>
<organism evidence="2 3">
    <name type="scientific">Caerostris extrusa</name>
    <name type="common">Bark spider</name>
    <name type="synonym">Caerostris bankana</name>
    <dbReference type="NCBI Taxonomy" id="172846"/>
    <lineage>
        <taxon>Eukaryota</taxon>
        <taxon>Metazoa</taxon>
        <taxon>Ecdysozoa</taxon>
        <taxon>Arthropoda</taxon>
        <taxon>Chelicerata</taxon>
        <taxon>Arachnida</taxon>
        <taxon>Araneae</taxon>
        <taxon>Araneomorphae</taxon>
        <taxon>Entelegynae</taxon>
        <taxon>Araneoidea</taxon>
        <taxon>Araneidae</taxon>
        <taxon>Caerostris</taxon>
    </lineage>
</organism>
<keyword evidence="3" id="KW-1185">Reference proteome</keyword>
<dbReference type="AlphaFoldDB" id="A0AAV4MCY0"/>
<evidence type="ECO:0000313" key="3">
    <source>
        <dbReference type="Proteomes" id="UP001054945"/>
    </source>
</evidence>
<comment type="caution">
    <text evidence="2">The sequence shown here is derived from an EMBL/GenBank/DDBJ whole genome shotgun (WGS) entry which is preliminary data.</text>
</comment>
<gene>
    <name evidence="2" type="ORF">CEXT_180811</name>
</gene>
<reference evidence="2 3" key="1">
    <citation type="submission" date="2021-06" db="EMBL/GenBank/DDBJ databases">
        <title>Caerostris extrusa draft genome.</title>
        <authorList>
            <person name="Kono N."/>
            <person name="Arakawa K."/>
        </authorList>
    </citation>
    <scope>NUCLEOTIDE SEQUENCE [LARGE SCALE GENOMIC DNA]</scope>
</reference>
<dbReference type="Proteomes" id="UP001054945">
    <property type="component" value="Unassembled WGS sequence"/>
</dbReference>
<proteinExistence type="predicted"/>
<name>A0AAV4MCY0_CAEEX</name>
<evidence type="ECO:0000256" key="1">
    <source>
        <dbReference type="SAM" id="MobiDB-lite"/>
    </source>
</evidence>
<sequence length="72" mass="7897">MTLRMSAIPQQLGDNSRQKHAVEKDAYVRHRNNFLTIQICSQKENQKSPTGCAKIIPTAGLVSVLASTSNAE</sequence>
<feature type="region of interest" description="Disordered" evidence="1">
    <location>
        <begin position="1"/>
        <end position="20"/>
    </location>
</feature>
<protein>
    <submittedName>
        <fullName evidence="2">Uncharacterized protein</fullName>
    </submittedName>
</protein>